<evidence type="ECO:0000313" key="5">
    <source>
        <dbReference type="Proteomes" id="UP000061382"/>
    </source>
</evidence>
<dbReference type="PATRIC" id="fig|512763.3.peg.3125"/>
<proteinExistence type="predicted"/>
<evidence type="ECO:0000256" key="2">
    <source>
        <dbReference type="PROSITE-ProRule" id="PRU00335"/>
    </source>
</evidence>
<keyword evidence="5" id="KW-1185">Reference proteome</keyword>
<feature type="DNA-binding region" description="H-T-H motif" evidence="2">
    <location>
        <begin position="35"/>
        <end position="54"/>
    </location>
</feature>
<dbReference type="InterPro" id="IPR036271">
    <property type="entry name" value="Tet_transcr_reg_TetR-rel_C_sf"/>
</dbReference>
<dbReference type="SUPFAM" id="SSF48498">
    <property type="entry name" value="Tetracyclin repressor-like, C-terminal domain"/>
    <property type="match status" value="1"/>
</dbReference>
<gene>
    <name evidence="4" type="ORF">DC20_14225</name>
</gene>
<dbReference type="SUPFAM" id="SSF46689">
    <property type="entry name" value="Homeodomain-like"/>
    <property type="match status" value="1"/>
</dbReference>
<dbReference type="Proteomes" id="UP000061382">
    <property type="component" value="Chromosome"/>
</dbReference>
<dbReference type="Gene3D" id="1.10.357.10">
    <property type="entry name" value="Tetracycline Repressor, domain 2"/>
    <property type="match status" value="1"/>
</dbReference>
<dbReference type="EMBL" id="CP012643">
    <property type="protein sequence ID" value="ALI99915.1"/>
    <property type="molecule type" value="Genomic_DNA"/>
</dbReference>
<evidence type="ECO:0000313" key="4">
    <source>
        <dbReference type="EMBL" id="ALI99915.1"/>
    </source>
</evidence>
<dbReference type="InterPro" id="IPR041673">
    <property type="entry name" value="TetR_C_23"/>
</dbReference>
<organism evidence="4 5">
    <name type="scientific">Rufibacter tibetensis</name>
    <dbReference type="NCBI Taxonomy" id="512763"/>
    <lineage>
        <taxon>Bacteria</taxon>
        <taxon>Pseudomonadati</taxon>
        <taxon>Bacteroidota</taxon>
        <taxon>Cytophagia</taxon>
        <taxon>Cytophagales</taxon>
        <taxon>Hymenobacteraceae</taxon>
        <taxon>Rufibacter</taxon>
    </lineage>
</organism>
<dbReference type="InterPro" id="IPR001647">
    <property type="entry name" value="HTH_TetR"/>
</dbReference>
<dbReference type="AlphaFoldDB" id="A0A0P0CX07"/>
<evidence type="ECO:0000259" key="3">
    <source>
        <dbReference type="PROSITE" id="PS50977"/>
    </source>
</evidence>
<dbReference type="RefSeq" id="WP_062544442.1">
    <property type="nucleotide sequence ID" value="NZ_CP012643.1"/>
</dbReference>
<dbReference type="PROSITE" id="PS50977">
    <property type="entry name" value="HTH_TETR_2"/>
    <property type="match status" value="1"/>
</dbReference>
<dbReference type="STRING" id="512763.DC20_14225"/>
<dbReference type="GO" id="GO:0003677">
    <property type="term" value="F:DNA binding"/>
    <property type="evidence" value="ECO:0007669"/>
    <property type="project" value="UniProtKB-UniRule"/>
</dbReference>
<evidence type="ECO:0000256" key="1">
    <source>
        <dbReference type="ARBA" id="ARBA00023125"/>
    </source>
</evidence>
<protein>
    <recommendedName>
        <fullName evidence="3">HTH tetR-type domain-containing protein</fullName>
    </recommendedName>
</protein>
<name>A0A0P0CX07_9BACT</name>
<dbReference type="InterPro" id="IPR009057">
    <property type="entry name" value="Homeodomain-like_sf"/>
</dbReference>
<dbReference type="KEGG" id="rti:DC20_14225"/>
<sequence length="221" mass="26094">MENTNFNTNQQAETRNRIIDAFIEHVLETGKPPVSVYKFAQSLGIPEEEFYRYFTSFQGVKGAVWERIFDETFAMMHAQEVYQSYSAKEKLLSFYYTWIEVLKKNRSYQLALYEGHADFKKVTPQEVRSFRDKFRNFAKGIIQEGKANDEIVDRKYISDKYDEALWLETLFVFQFWLKDTSVSFEKTDVAIEKSVRLTFDLIGRTAVDSFVDLAKFLFQSK</sequence>
<feature type="domain" description="HTH tetR-type" evidence="3">
    <location>
        <begin position="12"/>
        <end position="72"/>
    </location>
</feature>
<dbReference type="OrthoDB" id="977687at2"/>
<dbReference type="Pfam" id="PF17931">
    <property type="entry name" value="TetR_C_23"/>
    <property type="match status" value="1"/>
</dbReference>
<accession>A0A0P0CX07</accession>
<reference evidence="4" key="1">
    <citation type="submission" date="2015-08" db="EMBL/GenBank/DDBJ databases">
        <title>Complete genome sequence of Rufibacter tibetensis strain 1351t, a radiation-resistant bacterium from tibet plateau.</title>
        <authorList>
            <person name="Dai J."/>
        </authorList>
    </citation>
    <scope>NUCLEOTIDE SEQUENCE [LARGE SCALE GENOMIC DNA]</scope>
    <source>
        <strain evidence="4">1351</strain>
    </source>
</reference>
<keyword evidence="1 2" id="KW-0238">DNA-binding</keyword>